<organism evidence="2 3">
    <name type="scientific">Oleiphilus messinensis</name>
    <dbReference type="NCBI Taxonomy" id="141451"/>
    <lineage>
        <taxon>Bacteria</taxon>
        <taxon>Pseudomonadati</taxon>
        <taxon>Pseudomonadota</taxon>
        <taxon>Gammaproteobacteria</taxon>
        <taxon>Oceanospirillales</taxon>
        <taxon>Oleiphilaceae</taxon>
        <taxon>Oleiphilus</taxon>
    </lineage>
</organism>
<accession>A0A1Y0IIB6</accession>
<dbReference type="PANTHER" id="PTHR35458">
    <property type="entry name" value="SLR0755 PROTEIN"/>
    <property type="match status" value="1"/>
</dbReference>
<dbReference type="EMBL" id="CP021425">
    <property type="protein sequence ID" value="ARU59265.1"/>
    <property type="molecule type" value="Genomic_DNA"/>
</dbReference>
<evidence type="ECO:0000313" key="3">
    <source>
        <dbReference type="Proteomes" id="UP000196027"/>
    </source>
</evidence>
<dbReference type="Proteomes" id="UP000196027">
    <property type="component" value="Chromosome"/>
</dbReference>
<reference evidence="2 3" key="1">
    <citation type="submission" date="2017-05" db="EMBL/GenBank/DDBJ databases">
        <title>Genomic insights into alkan degradation activity of Oleiphilus messinensis.</title>
        <authorList>
            <person name="Kozyavkin S.A."/>
            <person name="Slesarev A.I."/>
            <person name="Golyshin P.N."/>
            <person name="Korzhenkov A."/>
            <person name="Golyshina O.N."/>
            <person name="Toshchakov S.V."/>
        </authorList>
    </citation>
    <scope>NUCLEOTIDE SEQUENCE [LARGE SCALE GENOMIC DNA]</scope>
    <source>
        <strain evidence="2 3">ME102</strain>
    </source>
</reference>
<dbReference type="AlphaFoldDB" id="A0A1Y0IIB6"/>
<dbReference type="InterPro" id="IPR012340">
    <property type="entry name" value="NA-bd_OB-fold"/>
</dbReference>
<dbReference type="OrthoDB" id="5292197at2"/>
<dbReference type="KEGG" id="ome:OLMES_5285"/>
<dbReference type="CDD" id="cd10911">
    <property type="entry name" value="PIN_LabA"/>
    <property type="match status" value="1"/>
</dbReference>
<sequence length="261" mass="29409">MLKAGIFLDMENLNMNGGWGMRYEVIKELVEAQGTTVLRANAYVAVDTSREMRDYEYKEKAQNRREKMRLAGFHIVEKEIKRYRNSDGTETVKANADLDMAVDALLQAENLDYIMIGSGDGDFLRLVRALQNKGKRVDAIAFNNVSGDLRREVDYYFPGAIIPKLLPIKHNAQKRRVRGVLDYVNDEKGYGFLSIRTGYHVTDIESGIFCHISQLTEDGVNITNDRFSTLASSNAVIEFDRVESGRGGFQAESAVVYQGNS</sequence>
<dbReference type="GO" id="GO:0004540">
    <property type="term" value="F:RNA nuclease activity"/>
    <property type="evidence" value="ECO:0007669"/>
    <property type="project" value="InterPro"/>
</dbReference>
<dbReference type="Gene3D" id="3.40.50.1010">
    <property type="entry name" value="5'-nuclease"/>
    <property type="match status" value="1"/>
</dbReference>
<feature type="domain" description="NYN" evidence="1">
    <location>
        <begin position="3"/>
        <end position="157"/>
    </location>
</feature>
<dbReference type="Pfam" id="PF01936">
    <property type="entry name" value="NYN"/>
    <property type="match status" value="1"/>
</dbReference>
<dbReference type="RefSeq" id="WP_087463956.1">
    <property type="nucleotide sequence ID" value="NZ_CP021425.1"/>
</dbReference>
<dbReference type="PANTHER" id="PTHR35458:SF8">
    <property type="entry name" value="SLR0650 PROTEIN"/>
    <property type="match status" value="1"/>
</dbReference>
<dbReference type="Gene3D" id="2.40.50.140">
    <property type="entry name" value="Nucleic acid-binding proteins"/>
    <property type="match status" value="1"/>
</dbReference>
<evidence type="ECO:0000313" key="2">
    <source>
        <dbReference type="EMBL" id="ARU59265.1"/>
    </source>
</evidence>
<name>A0A1Y0IIB6_9GAMM</name>
<protein>
    <recommendedName>
        <fullName evidence="1">NYN domain-containing protein</fullName>
    </recommendedName>
</protein>
<evidence type="ECO:0000259" key="1">
    <source>
        <dbReference type="Pfam" id="PF01936"/>
    </source>
</evidence>
<keyword evidence="3" id="KW-1185">Reference proteome</keyword>
<gene>
    <name evidence="2" type="ORF">OLMES_5285</name>
</gene>
<dbReference type="InterPro" id="IPR021139">
    <property type="entry name" value="NYN"/>
</dbReference>
<dbReference type="InterPro" id="IPR047140">
    <property type="entry name" value="LabA"/>
</dbReference>
<proteinExistence type="predicted"/>